<dbReference type="Proteomes" id="UP000278907">
    <property type="component" value="Unassembled WGS sequence"/>
</dbReference>
<comment type="caution">
    <text evidence="2">The sequence shown here is derived from an EMBL/GenBank/DDBJ whole genome shotgun (WGS) entry which is preliminary data.</text>
</comment>
<evidence type="ECO:0008006" key="4">
    <source>
        <dbReference type="Google" id="ProtNLM"/>
    </source>
</evidence>
<organism evidence="2 3">
    <name type="scientific">Corallococcus praedator</name>
    <dbReference type="NCBI Taxonomy" id="2316724"/>
    <lineage>
        <taxon>Bacteria</taxon>
        <taxon>Pseudomonadati</taxon>
        <taxon>Myxococcota</taxon>
        <taxon>Myxococcia</taxon>
        <taxon>Myxococcales</taxon>
        <taxon>Cystobacterineae</taxon>
        <taxon>Myxococcaceae</taxon>
        <taxon>Corallococcus</taxon>
    </lineage>
</organism>
<evidence type="ECO:0000256" key="1">
    <source>
        <dbReference type="SAM" id="SignalP"/>
    </source>
</evidence>
<reference evidence="2 3" key="1">
    <citation type="submission" date="2018-09" db="EMBL/GenBank/DDBJ databases">
        <authorList>
            <person name="Livingstone P.G."/>
            <person name="Whitworth D.E."/>
        </authorList>
    </citation>
    <scope>NUCLEOTIDE SEQUENCE [LARGE SCALE GENOMIC DNA]</scope>
    <source>
        <strain evidence="2 3">CA031B</strain>
    </source>
</reference>
<protein>
    <recommendedName>
        <fullName evidence="4">Carboxypeptidase regulatory-like domain-containing protein</fullName>
    </recommendedName>
</protein>
<keyword evidence="3" id="KW-1185">Reference proteome</keyword>
<sequence length="1034" mass="106253">MLNVRVWTVCLGLVLVAGVARAGWTVTQTQNGTPLDVTVFRPGHFAVATDQQLWISRDGGVSTLSEGTVGSYLSGPDCVVGVLTDGTLRSVGGCSPAEGTHLFPTTGDEYELRSVRITPDGGVGYASAALPPLSWEFRSSLVPKQGTAEWGLLSMPLSGAVAQAPLAILPPQSDGMPHALFSVSPTTANFVWYRGTTPQPYPAQGVAPPSAARTVVLLPGVDPAKPLAFYGNAEGLFRGILGSGTSPFEPIQWGGGPASVDALALDVANGSAAGVGFGLMLVKQLDGSVKAFSAEPVPPSSLPGSVWRNNPNFPSGIRTVAKQVSCSGASYCVALLTAPAQNVLIYQNEKTPDLGNVPSSLVIDEGKTEPLILNPRDGDGDAVRVTATTRDPNGLLTSVSGPPPSVEDNGLTLSLTADSGFCASQQAFIDVVASDGLAAHDTAKTVNVRLNHTVRPAAPSSVTVDVPGGVFFAGGAAGTLTPVRGASGCEPVRYLWGTPPARAPRLSVTDTVATLDPIFTKADRCKTDSTVFNYSVSANDGELTSSTATSVPVEFLPWGPPDAPFPNPPGPLYSGTSLSPQAFHLCAGTPGLPLSTWWSRLDNAPGVSVSAVREPGTAQPAVGSSPVEGPAVVVESQGCADTAVKLRAVHHVTVKGHTLVGPESIVDVTVRPRLVPLDSVKPLLSLDPPEERKVHGRVATPNLNCVSSRNVTTVVTLETPDAAAQVLATRTLTGASGDFELDLPPTCGSAAYNVRVRVQEPVAGGATATSETVQSLTRDARDVELGDVNGELVAVCAEGARGTLRQTFPPGACTAVNLDWSYVTGPELESPVPAGDSVTLATKDTQLESLVGEFVTLRVAATGEGASGATREHSVQIGARPFVSLGRNSETGPGSDSSQVGVSVSLRNDTACGVSSVRYEEFPSGAEVVLDSVRLNGQPVTPTVLEGGGFAVEPVPLDANTTATLTYVIRPAFLGTPTFSGIAKLRGVVVSQPEAPPPSTSGCGCSGGGSGVTAFGLGALAWLARRRRGVRARS</sequence>
<name>A0ABX9QK05_9BACT</name>
<gene>
    <name evidence="2" type="ORF">D7Y13_12810</name>
</gene>
<dbReference type="RefSeq" id="WP_120582681.1">
    <property type="nucleotide sequence ID" value="NZ_RAWI01000075.1"/>
</dbReference>
<accession>A0ABX9QK05</accession>
<evidence type="ECO:0000313" key="3">
    <source>
        <dbReference type="Proteomes" id="UP000278907"/>
    </source>
</evidence>
<feature type="signal peptide" evidence="1">
    <location>
        <begin position="1"/>
        <end position="22"/>
    </location>
</feature>
<dbReference type="EMBL" id="RAWI01000075">
    <property type="protein sequence ID" value="RKI10390.1"/>
    <property type="molecule type" value="Genomic_DNA"/>
</dbReference>
<evidence type="ECO:0000313" key="2">
    <source>
        <dbReference type="EMBL" id="RKI10390.1"/>
    </source>
</evidence>
<proteinExistence type="predicted"/>
<keyword evidence="1" id="KW-0732">Signal</keyword>
<dbReference type="InterPro" id="IPR017756">
    <property type="entry name" value="TM_Gly-Cys-Arg_CS"/>
</dbReference>
<feature type="chain" id="PRO_5046484996" description="Carboxypeptidase regulatory-like domain-containing protein" evidence="1">
    <location>
        <begin position="23"/>
        <end position="1034"/>
    </location>
</feature>
<dbReference type="NCBIfam" id="TIGR03382">
    <property type="entry name" value="GC_trans_RRR"/>
    <property type="match status" value="1"/>
</dbReference>